<evidence type="ECO:0000259" key="1">
    <source>
        <dbReference type="Pfam" id="PF00174"/>
    </source>
</evidence>
<gene>
    <name evidence="2" type="ORF">DKG74_16270</name>
</gene>
<evidence type="ECO:0000313" key="2">
    <source>
        <dbReference type="EMBL" id="PWR20235.1"/>
    </source>
</evidence>
<sequence length="222" mass="25445">MTDDDKPGLIGAIKEKLIATKEKWAKDGRLLTGQAAERSERLPPGQRLVKDWPVLDLGVQPSVPTDVWRLDVDGAVVNPLSWGWQEFMAQPQVDDVSDIHCVTAWSRYDNRWTGVSAQYLLALVQPRPEARHVVLHAYDGYTTNVTLENFAAPDVVIAHGWEGRPLSREHGGPVRLIVPQYYFWKSAKWLKRIEFRADDKPGFWEVRGYHNEGDPWKEDRYS</sequence>
<feature type="domain" description="Oxidoreductase molybdopterin-binding" evidence="1">
    <location>
        <begin position="62"/>
        <end position="204"/>
    </location>
</feature>
<reference evidence="2 3" key="1">
    <citation type="submission" date="2018-05" db="EMBL/GenBank/DDBJ databases">
        <title>Zavarzinia sp. HR-AS.</title>
        <authorList>
            <person name="Lee Y."/>
            <person name="Jeon C.O."/>
        </authorList>
    </citation>
    <scope>NUCLEOTIDE SEQUENCE [LARGE SCALE GENOMIC DNA]</scope>
    <source>
        <strain evidence="2 3">HR-AS</strain>
    </source>
</reference>
<dbReference type="Pfam" id="PF00174">
    <property type="entry name" value="Oxidored_molyb"/>
    <property type="match status" value="1"/>
</dbReference>
<dbReference type="EMBL" id="QGLE01000010">
    <property type="protein sequence ID" value="PWR20235.1"/>
    <property type="molecule type" value="Genomic_DNA"/>
</dbReference>
<accession>A0A317E5F1</accession>
<dbReference type="Gene3D" id="3.90.420.10">
    <property type="entry name" value="Oxidoreductase, molybdopterin-binding domain"/>
    <property type="match status" value="1"/>
</dbReference>
<dbReference type="SUPFAM" id="SSF56524">
    <property type="entry name" value="Oxidoreductase molybdopterin-binding domain"/>
    <property type="match status" value="1"/>
</dbReference>
<organism evidence="2 3">
    <name type="scientific">Zavarzinia aquatilis</name>
    <dbReference type="NCBI Taxonomy" id="2211142"/>
    <lineage>
        <taxon>Bacteria</taxon>
        <taxon>Pseudomonadati</taxon>
        <taxon>Pseudomonadota</taxon>
        <taxon>Alphaproteobacteria</taxon>
        <taxon>Rhodospirillales</taxon>
        <taxon>Zavarziniaceae</taxon>
        <taxon>Zavarzinia</taxon>
    </lineage>
</organism>
<protein>
    <submittedName>
        <fullName evidence="2">Sulfite oxidase-like oxidoreductase</fullName>
    </submittedName>
</protein>
<dbReference type="AlphaFoldDB" id="A0A317E5F1"/>
<name>A0A317E5F1_9PROT</name>
<dbReference type="RefSeq" id="WP_109907232.1">
    <property type="nucleotide sequence ID" value="NZ_QGLE01000010.1"/>
</dbReference>
<dbReference type="PANTHER" id="PTHR43032">
    <property type="entry name" value="PROTEIN-METHIONINE-SULFOXIDE REDUCTASE"/>
    <property type="match status" value="1"/>
</dbReference>
<dbReference type="InterPro" id="IPR036374">
    <property type="entry name" value="OxRdtase_Mopterin-bd_sf"/>
</dbReference>
<dbReference type="InterPro" id="IPR000572">
    <property type="entry name" value="OxRdtase_Mopterin-bd_dom"/>
</dbReference>
<dbReference type="OrthoDB" id="9778777at2"/>
<dbReference type="CDD" id="cd02109">
    <property type="entry name" value="arch_bact_SO_family_Moco"/>
    <property type="match status" value="1"/>
</dbReference>
<dbReference type="PANTHER" id="PTHR43032:SF4">
    <property type="entry name" value="OXIDOREDUCTASE MOLYBDOPTERIN-BINDING DOMAIN-CONTAINING PROTEIN"/>
    <property type="match status" value="1"/>
</dbReference>
<dbReference type="Proteomes" id="UP000245461">
    <property type="component" value="Unassembled WGS sequence"/>
</dbReference>
<keyword evidence="3" id="KW-1185">Reference proteome</keyword>
<comment type="caution">
    <text evidence="2">The sequence shown here is derived from an EMBL/GenBank/DDBJ whole genome shotgun (WGS) entry which is preliminary data.</text>
</comment>
<proteinExistence type="predicted"/>
<evidence type="ECO:0000313" key="3">
    <source>
        <dbReference type="Proteomes" id="UP000245461"/>
    </source>
</evidence>